<organism evidence="1 2">
    <name type="scientific">Vaccinium darrowii</name>
    <dbReference type="NCBI Taxonomy" id="229202"/>
    <lineage>
        <taxon>Eukaryota</taxon>
        <taxon>Viridiplantae</taxon>
        <taxon>Streptophyta</taxon>
        <taxon>Embryophyta</taxon>
        <taxon>Tracheophyta</taxon>
        <taxon>Spermatophyta</taxon>
        <taxon>Magnoliopsida</taxon>
        <taxon>eudicotyledons</taxon>
        <taxon>Gunneridae</taxon>
        <taxon>Pentapetalae</taxon>
        <taxon>asterids</taxon>
        <taxon>Ericales</taxon>
        <taxon>Ericaceae</taxon>
        <taxon>Vaccinioideae</taxon>
        <taxon>Vaccinieae</taxon>
        <taxon>Vaccinium</taxon>
    </lineage>
</organism>
<comment type="caution">
    <text evidence="1">The sequence shown here is derived from an EMBL/GenBank/DDBJ whole genome shotgun (WGS) entry which is preliminary data.</text>
</comment>
<keyword evidence="2" id="KW-1185">Reference proteome</keyword>
<proteinExistence type="predicted"/>
<dbReference type="EMBL" id="CM037156">
    <property type="protein sequence ID" value="KAH7838340.1"/>
    <property type="molecule type" value="Genomic_DNA"/>
</dbReference>
<dbReference type="Proteomes" id="UP000828048">
    <property type="component" value="Chromosome 6"/>
</dbReference>
<gene>
    <name evidence="1" type="ORF">Vadar_025160</name>
</gene>
<protein>
    <submittedName>
        <fullName evidence="1">Uncharacterized protein</fullName>
    </submittedName>
</protein>
<accession>A0ACB7XCJ5</accession>
<evidence type="ECO:0000313" key="1">
    <source>
        <dbReference type="EMBL" id="KAH7838340.1"/>
    </source>
</evidence>
<sequence length="611" mass="69239">MRRRTEISTRDPPNIRSSSVRGFNGFRSNVEIQDVIRAKRVKFMDPESDCQPSTRPNEPSALFEPTRDPASNGPKTSEFAFFKKLKQDAGCSRPFTSKKKENQLRNFEPSACSRGISEKFKDIRDDSNSTCLVENVRPITHSLFLSPVADASTNSEAANIVDKDRHKDIRSPLFSEKVKPTDNSFLFSPLGSASKTSGTESLDGVFSVKRKRLRQWVANTSLPRAEGDEKPMQMRADTKFLSYAFPELDTGDEDCYWTRRRDLLKTKYGCFLEDVCDRSVKIVPSEWDTKSSDSSLNTRASRSHFQFGNRKYSADNEGGTPSLIAIQDPYFCWNVENYESTASRHIKGLNDFQVLDESVNGRGPSTLLLGWDSGSFEDQGVLSITNWYAEMNSTMAASWDGHQPSLDNSSVASELDTSSFLFSYPSQLTSLPHPHSAPFSNRNEEKFLLAELKHFPLSLPSTPTYRNLLKECNTYNTCDGSSTFSSQNHDWDISKFFSGMHHPDMEAFLFPSGLGFDFGRRQLSIRGSFRELDSPCYDVSQSPSKESPSSYLLMEEQHEDCFYSSNHSQNIPQFSEDTHDNHKWPSTDLWIPIDQDITTPFLLDSSCWLRT</sequence>
<evidence type="ECO:0000313" key="2">
    <source>
        <dbReference type="Proteomes" id="UP000828048"/>
    </source>
</evidence>
<reference evidence="1 2" key="1">
    <citation type="journal article" date="2021" name="Hortic Res">
        <title>High-quality reference genome and annotation aids understanding of berry development for evergreen blueberry (Vaccinium darrowii).</title>
        <authorList>
            <person name="Yu J."/>
            <person name="Hulse-Kemp A.M."/>
            <person name="Babiker E."/>
            <person name="Staton M."/>
        </authorList>
    </citation>
    <scope>NUCLEOTIDE SEQUENCE [LARGE SCALE GENOMIC DNA]</scope>
    <source>
        <strain evidence="2">cv. NJ 8807/NJ 8810</strain>
        <tissue evidence="1">Young leaf</tissue>
    </source>
</reference>
<name>A0ACB7XCJ5_9ERIC</name>